<sequence>EAIKASHREFVDREHQRSTGQSSSTADIAGSDDEAMVMDLPADMTSDFTEHQRSAGQSSSTADIAGSDDEAMVMDSPADMTSDFTNGAINMLCTDADSVVGNLSASAPVASALEPPVMPTPIRRAFKDVVPSRPTTNMLGSSTKFLEDTMKFKVT</sequence>
<dbReference type="EMBL" id="NHYD01001353">
    <property type="protein sequence ID" value="PPQ91396.1"/>
    <property type="molecule type" value="Genomic_DNA"/>
</dbReference>
<evidence type="ECO:0000313" key="2">
    <source>
        <dbReference type="EMBL" id="PPQ91396.1"/>
    </source>
</evidence>
<reference evidence="2 3" key="1">
    <citation type="journal article" date="2018" name="Evol. Lett.">
        <title>Horizontal gene cluster transfer increased hallucinogenic mushroom diversity.</title>
        <authorList>
            <person name="Reynolds H.T."/>
            <person name="Vijayakumar V."/>
            <person name="Gluck-Thaler E."/>
            <person name="Korotkin H.B."/>
            <person name="Matheny P.B."/>
            <person name="Slot J.C."/>
        </authorList>
    </citation>
    <scope>NUCLEOTIDE SEQUENCE [LARGE SCALE GENOMIC DNA]</scope>
    <source>
        <strain evidence="2 3">2631</strain>
    </source>
</reference>
<accession>A0A409XL17</accession>
<proteinExistence type="predicted"/>
<feature type="region of interest" description="Disordered" evidence="1">
    <location>
        <begin position="1"/>
        <end position="79"/>
    </location>
</feature>
<organism evidence="2 3">
    <name type="scientific">Psilocybe cyanescens</name>
    <dbReference type="NCBI Taxonomy" id="93625"/>
    <lineage>
        <taxon>Eukaryota</taxon>
        <taxon>Fungi</taxon>
        <taxon>Dikarya</taxon>
        <taxon>Basidiomycota</taxon>
        <taxon>Agaricomycotina</taxon>
        <taxon>Agaricomycetes</taxon>
        <taxon>Agaricomycetidae</taxon>
        <taxon>Agaricales</taxon>
        <taxon>Agaricineae</taxon>
        <taxon>Strophariaceae</taxon>
        <taxon>Psilocybe</taxon>
    </lineage>
</organism>
<comment type="caution">
    <text evidence="2">The sequence shown here is derived from an EMBL/GenBank/DDBJ whole genome shotgun (WGS) entry which is preliminary data.</text>
</comment>
<evidence type="ECO:0000256" key="1">
    <source>
        <dbReference type="SAM" id="MobiDB-lite"/>
    </source>
</evidence>
<evidence type="ECO:0000313" key="3">
    <source>
        <dbReference type="Proteomes" id="UP000283269"/>
    </source>
</evidence>
<keyword evidence="3" id="KW-1185">Reference proteome</keyword>
<feature type="compositionally biased region" description="Basic and acidic residues" evidence="1">
    <location>
        <begin position="1"/>
        <end position="17"/>
    </location>
</feature>
<feature type="non-terminal residue" evidence="2">
    <location>
        <position position="1"/>
    </location>
</feature>
<protein>
    <submittedName>
        <fullName evidence="2">Uncharacterized protein</fullName>
    </submittedName>
</protein>
<dbReference type="AlphaFoldDB" id="A0A409XL17"/>
<dbReference type="InParanoid" id="A0A409XL17"/>
<gene>
    <name evidence="2" type="ORF">CVT25_014374</name>
</gene>
<dbReference type="Proteomes" id="UP000283269">
    <property type="component" value="Unassembled WGS sequence"/>
</dbReference>
<name>A0A409XL17_PSICY</name>